<gene>
    <name evidence="2" type="ORF">CEXT_288391</name>
</gene>
<comment type="caution">
    <text evidence="2">The sequence shown here is derived from an EMBL/GenBank/DDBJ whole genome shotgun (WGS) entry which is preliminary data.</text>
</comment>
<feature type="region of interest" description="Disordered" evidence="1">
    <location>
        <begin position="1"/>
        <end position="21"/>
    </location>
</feature>
<proteinExistence type="predicted"/>
<evidence type="ECO:0000313" key="3">
    <source>
        <dbReference type="Proteomes" id="UP001054945"/>
    </source>
</evidence>
<evidence type="ECO:0000313" key="2">
    <source>
        <dbReference type="EMBL" id="GIX73821.1"/>
    </source>
</evidence>
<dbReference type="AlphaFoldDB" id="A0AAV4MP79"/>
<reference evidence="2 3" key="1">
    <citation type="submission" date="2021-06" db="EMBL/GenBank/DDBJ databases">
        <title>Caerostris extrusa draft genome.</title>
        <authorList>
            <person name="Kono N."/>
            <person name="Arakawa K."/>
        </authorList>
    </citation>
    <scope>NUCLEOTIDE SEQUENCE [LARGE SCALE GENOMIC DNA]</scope>
</reference>
<name>A0AAV4MP79_CAEEX</name>
<sequence>MKPPFRGSALTPGLQCNSESTHPTFGTYGFKQLINPKTSRHAASPGGEGFPFGRTAALFSGEATLVSVPMATGSHVLPAIRRAGFSADAAKIRGSQCRDRDFDQTFGERRKEGQNR</sequence>
<keyword evidence="3" id="KW-1185">Reference proteome</keyword>
<feature type="region of interest" description="Disordered" evidence="1">
    <location>
        <begin position="96"/>
        <end position="116"/>
    </location>
</feature>
<organism evidence="2 3">
    <name type="scientific">Caerostris extrusa</name>
    <name type="common">Bark spider</name>
    <name type="synonym">Caerostris bankana</name>
    <dbReference type="NCBI Taxonomy" id="172846"/>
    <lineage>
        <taxon>Eukaryota</taxon>
        <taxon>Metazoa</taxon>
        <taxon>Ecdysozoa</taxon>
        <taxon>Arthropoda</taxon>
        <taxon>Chelicerata</taxon>
        <taxon>Arachnida</taxon>
        <taxon>Araneae</taxon>
        <taxon>Araneomorphae</taxon>
        <taxon>Entelegynae</taxon>
        <taxon>Araneoidea</taxon>
        <taxon>Araneidae</taxon>
        <taxon>Caerostris</taxon>
    </lineage>
</organism>
<protein>
    <submittedName>
        <fullName evidence="2">Uncharacterized protein</fullName>
    </submittedName>
</protein>
<dbReference type="EMBL" id="BPLR01002445">
    <property type="protein sequence ID" value="GIX73821.1"/>
    <property type="molecule type" value="Genomic_DNA"/>
</dbReference>
<dbReference type="Proteomes" id="UP001054945">
    <property type="component" value="Unassembled WGS sequence"/>
</dbReference>
<evidence type="ECO:0000256" key="1">
    <source>
        <dbReference type="SAM" id="MobiDB-lite"/>
    </source>
</evidence>
<accession>A0AAV4MP79</accession>